<dbReference type="Proteomes" id="UP000799778">
    <property type="component" value="Unassembled WGS sequence"/>
</dbReference>
<keyword evidence="2" id="KW-1185">Reference proteome</keyword>
<dbReference type="RefSeq" id="XP_033384366.1">
    <property type="nucleotide sequence ID" value="XM_033521708.1"/>
</dbReference>
<name>A0A6A5XT82_9PLEO</name>
<accession>A0A6A5XT82</accession>
<dbReference type="EMBL" id="ML978069">
    <property type="protein sequence ID" value="KAF2016027.1"/>
    <property type="molecule type" value="Genomic_DNA"/>
</dbReference>
<evidence type="ECO:0000313" key="2">
    <source>
        <dbReference type="Proteomes" id="UP000799778"/>
    </source>
</evidence>
<proteinExistence type="predicted"/>
<protein>
    <submittedName>
        <fullName evidence="1">Uncharacterized protein</fullName>
    </submittedName>
</protein>
<gene>
    <name evidence="1" type="ORF">BU24DRAFT_190361</name>
</gene>
<evidence type="ECO:0000313" key="1">
    <source>
        <dbReference type="EMBL" id="KAF2016027.1"/>
    </source>
</evidence>
<reference evidence="1" key="1">
    <citation type="journal article" date="2020" name="Stud. Mycol.">
        <title>101 Dothideomycetes genomes: a test case for predicting lifestyles and emergence of pathogens.</title>
        <authorList>
            <person name="Haridas S."/>
            <person name="Albert R."/>
            <person name="Binder M."/>
            <person name="Bloem J."/>
            <person name="Labutti K."/>
            <person name="Salamov A."/>
            <person name="Andreopoulos B."/>
            <person name="Baker S."/>
            <person name="Barry K."/>
            <person name="Bills G."/>
            <person name="Bluhm B."/>
            <person name="Cannon C."/>
            <person name="Castanera R."/>
            <person name="Culley D."/>
            <person name="Daum C."/>
            <person name="Ezra D."/>
            <person name="Gonzalez J."/>
            <person name="Henrissat B."/>
            <person name="Kuo A."/>
            <person name="Liang C."/>
            <person name="Lipzen A."/>
            <person name="Lutzoni F."/>
            <person name="Magnuson J."/>
            <person name="Mondo S."/>
            <person name="Nolan M."/>
            <person name="Ohm R."/>
            <person name="Pangilinan J."/>
            <person name="Park H.-J."/>
            <person name="Ramirez L."/>
            <person name="Alfaro M."/>
            <person name="Sun H."/>
            <person name="Tritt A."/>
            <person name="Yoshinaga Y."/>
            <person name="Zwiers L.-H."/>
            <person name="Turgeon B."/>
            <person name="Goodwin S."/>
            <person name="Spatafora J."/>
            <person name="Crous P."/>
            <person name="Grigoriev I."/>
        </authorList>
    </citation>
    <scope>NUCLEOTIDE SEQUENCE</scope>
    <source>
        <strain evidence="1">CBS 175.79</strain>
    </source>
</reference>
<organism evidence="1 2">
    <name type="scientific">Aaosphaeria arxii CBS 175.79</name>
    <dbReference type="NCBI Taxonomy" id="1450172"/>
    <lineage>
        <taxon>Eukaryota</taxon>
        <taxon>Fungi</taxon>
        <taxon>Dikarya</taxon>
        <taxon>Ascomycota</taxon>
        <taxon>Pezizomycotina</taxon>
        <taxon>Dothideomycetes</taxon>
        <taxon>Pleosporomycetidae</taxon>
        <taxon>Pleosporales</taxon>
        <taxon>Pleosporales incertae sedis</taxon>
        <taxon>Aaosphaeria</taxon>
    </lineage>
</organism>
<dbReference type="AlphaFoldDB" id="A0A6A5XT82"/>
<dbReference type="GeneID" id="54279105"/>
<sequence length="57" mass="5861">MTTLPADLPIHAIHSSYSVGVLLRIGILASAASLRCCVSVVVGAQAVIQRSACVVLE</sequence>